<protein>
    <submittedName>
        <fullName evidence="3">DUF1616 domain-containing protein</fullName>
    </submittedName>
</protein>
<reference evidence="3" key="1">
    <citation type="journal article" date="2021" name="mSystems">
        <title>Bacteria and Archaea Synergistically Convert Glycine Betaine to Biogenic Methane in the Formosa Cold Seep of the South China Sea.</title>
        <authorList>
            <person name="Li L."/>
            <person name="Zhang W."/>
            <person name="Zhang S."/>
            <person name="Song L."/>
            <person name="Sun Q."/>
            <person name="Zhang H."/>
            <person name="Xiang H."/>
            <person name="Dong X."/>
        </authorList>
    </citation>
    <scope>NUCLEOTIDE SEQUENCE</scope>
    <source>
        <strain evidence="3">LLY</strain>
    </source>
</reference>
<accession>A0A9E4ZFN8</accession>
<dbReference type="Proteomes" id="UP001056766">
    <property type="component" value="Unassembled WGS sequence"/>
</dbReference>
<evidence type="ECO:0000259" key="2">
    <source>
        <dbReference type="PROSITE" id="PS50853"/>
    </source>
</evidence>
<evidence type="ECO:0000313" key="4">
    <source>
        <dbReference type="Proteomes" id="UP001056766"/>
    </source>
</evidence>
<feature type="transmembrane region" description="Helical" evidence="1">
    <location>
        <begin position="82"/>
        <end position="100"/>
    </location>
</feature>
<dbReference type="RefSeq" id="WP_250868203.1">
    <property type="nucleotide sequence ID" value="NZ_JAGSOI010000026.1"/>
</dbReference>
<feature type="transmembrane region" description="Helical" evidence="1">
    <location>
        <begin position="53"/>
        <end position="76"/>
    </location>
</feature>
<evidence type="ECO:0000313" key="3">
    <source>
        <dbReference type="EMBL" id="MCM1986852.1"/>
    </source>
</evidence>
<keyword evidence="1" id="KW-0812">Transmembrane</keyword>
<dbReference type="CDD" id="cd00063">
    <property type="entry name" value="FN3"/>
    <property type="match status" value="1"/>
</dbReference>
<dbReference type="PROSITE" id="PS50853">
    <property type="entry name" value="FN3"/>
    <property type="match status" value="1"/>
</dbReference>
<dbReference type="InterPro" id="IPR013783">
    <property type="entry name" value="Ig-like_fold"/>
</dbReference>
<feature type="domain" description="Fibronectin type-III" evidence="2">
    <location>
        <begin position="470"/>
        <end position="567"/>
    </location>
</feature>
<dbReference type="Pfam" id="PF07760">
    <property type="entry name" value="DUF1616"/>
    <property type="match status" value="1"/>
</dbReference>
<comment type="caution">
    <text evidence="3">The sequence shown here is derived from an EMBL/GenBank/DDBJ whole genome shotgun (WGS) entry which is preliminary data.</text>
</comment>
<reference evidence="3" key="2">
    <citation type="submission" date="2021-04" db="EMBL/GenBank/DDBJ databases">
        <authorList>
            <person name="Dong X."/>
        </authorList>
    </citation>
    <scope>NUCLEOTIDE SEQUENCE</scope>
    <source>
        <strain evidence="3">LLY</strain>
    </source>
</reference>
<keyword evidence="4" id="KW-1185">Reference proteome</keyword>
<keyword evidence="1" id="KW-0472">Membrane</keyword>
<gene>
    <name evidence="3" type="ORF">KDK67_07575</name>
</gene>
<proteinExistence type="predicted"/>
<dbReference type="SUPFAM" id="SSF49265">
    <property type="entry name" value="Fibronectin type III"/>
    <property type="match status" value="1"/>
</dbReference>
<dbReference type="Gene3D" id="2.60.40.10">
    <property type="entry name" value="Immunoglobulins"/>
    <property type="match status" value="1"/>
</dbReference>
<name>A0A9E4ZFN8_9EURY</name>
<organism evidence="3 4">
    <name type="scientific">Methanococcoides seepicolus</name>
    <dbReference type="NCBI Taxonomy" id="2828780"/>
    <lineage>
        <taxon>Archaea</taxon>
        <taxon>Methanobacteriati</taxon>
        <taxon>Methanobacteriota</taxon>
        <taxon>Stenosarchaea group</taxon>
        <taxon>Methanomicrobia</taxon>
        <taxon>Methanosarcinales</taxon>
        <taxon>Methanosarcinaceae</taxon>
        <taxon>Methanococcoides</taxon>
    </lineage>
</organism>
<dbReference type="InterPro" id="IPR036116">
    <property type="entry name" value="FN3_sf"/>
</dbReference>
<dbReference type="AlphaFoldDB" id="A0A9E4ZFN8"/>
<feature type="transmembrane region" description="Helical" evidence="1">
    <location>
        <begin position="141"/>
        <end position="160"/>
    </location>
</feature>
<dbReference type="InterPro" id="IPR003961">
    <property type="entry name" value="FN3_dom"/>
</dbReference>
<keyword evidence="1" id="KW-1133">Transmembrane helix</keyword>
<evidence type="ECO:0000256" key="1">
    <source>
        <dbReference type="SAM" id="Phobius"/>
    </source>
</evidence>
<sequence length="567" mass="64863">MAILAVIFILIPPLNETPLRIVFALPLIFFIPGYAFIAMMFPKRDISNIERFTLSIGFSIAITVFNGFALSLTQWLFRPNSISISLLIITVIFAVLAYPARRRHLEEDQFTFSVHGFIESIRSDDENVPEKDRIPPEIEKALIIALVVSIIIAAGMLVYAKTTQEEEQFTALYILGPEGMAENYPTNAFLEEPITVTVGIENYEKQDVNYILQMQLDGEVLQTLDVTLSDEEKWEKDLTYHPEQMRMGRSKLEYALFKEKVSLNPYSSVNLQITHEYPIEYLQELAEEEEKGSSDILHVLENYDMEQNTSWSFKTNDKNFSGSYVKGEGIFDSQAFVFKLPYEGKLPFYSGQYYEMSQNFRSDKKGTFVLSLFVKDTYKPRIVEINQTQFKQILVNNILVWETAVGGDYNWQHVHLPVILNEGNNLITLRAIQRSNNDVHPVEIIWDEVTILPISELSPYSENGLLELNPPRSEMVPLPISVNTTDFEVEWNGTDIGSGIEYYLVEYSIDGENWQTWLSESNETSATFTGVNGNDYYFRTQAMDGAGNWEIVHDTPDTNTTVDLTEP</sequence>
<feature type="transmembrane region" description="Helical" evidence="1">
    <location>
        <begin position="21"/>
        <end position="41"/>
    </location>
</feature>
<dbReference type="InterPro" id="IPR011674">
    <property type="entry name" value="DUF1616"/>
</dbReference>
<dbReference type="EMBL" id="JAGSOI010000026">
    <property type="protein sequence ID" value="MCM1986852.1"/>
    <property type="molecule type" value="Genomic_DNA"/>
</dbReference>